<dbReference type="InterPro" id="IPR027417">
    <property type="entry name" value="P-loop_NTPase"/>
</dbReference>
<dbReference type="InterPro" id="IPR029058">
    <property type="entry name" value="AB_hydrolase_fold"/>
</dbReference>
<reference evidence="4 5" key="1">
    <citation type="submission" date="2019-03" db="EMBL/GenBank/DDBJ databases">
        <title>Draft genome sequence of Xylaria hypoxylon DSM 108379, a ubiquitous saprotrophic-parasitic fungi on hardwood.</title>
        <authorList>
            <person name="Buettner E."/>
            <person name="Leonhardt S."/>
            <person name="Gebauer A.M."/>
            <person name="Liers C."/>
            <person name="Hofrichter M."/>
            <person name="Kellner H."/>
        </authorList>
    </citation>
    <scope>NUCLEOTIDE SEQUENCE [LARGE SCALE GENOMIC DNA]</scope>
    <source>
        <strain evidence="4 5">DSM 108379</strain>
    </source>
</reference>
<sequence>MPKKHAMERHHDKFLKTVFRLRGLPYSVKTLDDVASLTSASLGDIPAHNVRVFSLASNLGFGDNSLSKVATLMLLTILSLVHDYKSNAEWNIPIQSPQPGHYLVLDTHFEGMTTMNDVDQLSHKYDDKTFMWIRDALPKHIHGIRAVIYGYETRLTGNQSIERIKDLASKLIALLTAYKWASRSSKPVIFLGHSLGGLVLRDALRQLADSSSEEYRALLNIIRGALFFGVPKLGIEQASLRAIVQGNPNETLIEDIGRGSNYLRRLNESFSHNLANEYFKQFWAYETLESPTTVRNPDDHINRNGSLAILVSRESATLRLIESNSSVTFPIKATHSDMVKFTRKSPDYHIVVSKISSIVNKGLHHRESYANHQAAELRTLQGVPSESNEDNITAQLELFRRLSGITMAEETKFLSVTFDMIQDTTRGIQMVQEERGSLMYMQRLEPILVSMKQFAEVSEAAEVVFGLANSMAYVWATSSHPDIFNCILDAYQEIGEQIPQLRAYQGRLATNQHLKHILVLIYSDLMWFHREVLQQLKQRAEQARHHKTRSICESPGAWLLADSRFKNWSTPEFCSDPFLWLNGIPGAGKTILASVVVDHLQLIPGAAVAYFYCKYGDESRASFIGIARAVLAQLLSQRPHLTSYFFEKATTSGRVLLDSTTTAREMIKAVLSSCENTYIVIDGVDECKRNDRDEIVDVFRRAIQDLPIEVPGIARCLFVSQDDDNARRNFCDLSTIKIIDESEDDLKDFAKKRHLALEAKFGPLQSKDCYVSKILVARAQGMFIFADLFAKYLEAQLSKAALLAELDPNKLPVTLDHVYERIVERMFEARDDSAVASVRKILGWITCARRPLKWVEVQGAVCVDLDNQIIDHDKMLSDSPKGLFASLIEIKEDNTVELVHETRGSNYLRKHVIDFREVHYSLAMVSIGYLTLPQLDMAGQKADEDVHLNLVKGTYSFHDYASACWAMHLQEGISELKVGGELTQLLETLETFIELHWSPTHKPLQDLKRV</sequence>
<evidence type="ECO:0000256" key="1">
    <source>
        <dbReference type="ARBA" id="ARBA00022737"/>
    </source>
</evidence>
<gene>
    <name evidence="4" type="ORF">E0Z10_g2737</name>
</gene>
<dbReference type="Proteomes" id="UP000297716">
    <property type="component" value="Unassembled WGS sequence"/>
</dbReference>
<dbReference type="Gene3D" id="3.40.50.1820">
    <property type="entry name" value="alpha/beta hydrolase"/>
    <property type="match status" value="1"/>
</dbReference>
<dbReference type="EMBL" id="SKBN01000035">
    <property type="protein sequence ID" value="TGJ85994.1"/>
    <property type="molecule type" value="Genomic_DNA"/>
</dbReference>
<dbReference type="SUPFAM" id="SSF53474">
    <property type="entry name" value="alpha/beta-Hydrolases"/>
    <property type="match status" value="1"/>
</dbReference>
<keyword evidence="1" id="KW-0677">Repeat</keyword>
<dbReference type="Gene3D" id="3.40.50.300">
    <property type="entry name" value="P-loop containing nucleotide triphosphate hydrolases"/>
    <property type="match status" value="1"/>
</dbReference>
<evidence type="ECO:0000259" key="3">
    <source>
        <dbReference type="Pfam" id="PF24883"/>
    </source>
</evidence>
<dbReference type="SUPFAM" id="SSF52540">
    <property type="entry name" value="P-loop containing nucleoside triphosphate hydrolases"/>
    <property type="match status" value="1"/>
</dbReference>
<evidence type="ECO:0000259" key="2">
    <source>
        <dbReference type="Pfam" id="PF22939"/>
    </source>
</evidence>
<dbReference type="PANTHER" id="PTHR10039:SF14">
    <property type="entry name" value="NACHT DOMAIN-CONTAINING PROTEIN"/>
    <property type="match status" value="1"/>
</dbReference>
<keyword evidence="5" id="KW-1185">Reference proteome</keyword>
<feature type="domain" description="Nephrocystin 3-like N-terminal" evidence="3">
    <location>
        <begin position="556"/>
        <end position="706"/>
    </location>
</feature>
<name>A0A4Z0YPW2_9PEZI</name>
<feature type="domain" description="GPI inositol-deacylase winged helix" evidence="2">
    <location>
        <begin position="838"/>
        <end position="903"/>
    </location>
</feature>
<dbReference type="OrthoDB" id="21416at2759"/>
<dbReference type="Pfam" id="PF22939">
    <property type="entry name" value="WHD_GPIID"/>
    <property type="match status" value="1"/>
</dbReference>
<accession>A0A4Z0YPW2</accession>
<dbReference type="Pfam" id="PF24883">
    <property type="entry name" value="NPHP3_N"/>
    <property type="match status" value="1"/>
</dbReference>
<proteinExistence type="predicted"/>
<organism evidence="4 5">
    <name type="scientific">Xylaria hypoxylon</name>
    <dbReference type="NCBI Taxonomy" id="37992"/>
    <lineage>
        <taxon>Eukaryota</taxon>
        <taxon>Fungi</taxon>
        <taxon>Dikarya</taxon>
        <taxon>Ascomycota</taxon>
        <taxon>Pezizomycotina</taxon>
        <taxon>Sordariomycetes</taxon>
        <taxon>Xylariomycetidae</taxon>
        <taxon>Xylariales</taxon>
        <taxon>Xylariaceae</taxon>
        <taxon>Xylaria</taxon>
    </lineage>
</organism>
<dbReference type="AlphaFoldDB" id="A0A4Z0YPW2"/>
<dbReference type="PANTHER" id="PTHR10039">
    <property type="entry name" value="AMELOGENIN"/>
    <property type="match status" value="1"/>
</dbReference>
<comment type="caution">
    <text evidence="4">The sequence shown here is derived from an EMBL/GenBank/DDBJ whole genome shotgun (WGS) entry which is preliminary data.</text>
</comment>
<protein>
    <submittedName>
        <fullName evidence="4">Uncharacterized protein</fullName>
    </submittedName>
</protein>
<evidence type="ECO:0000313" key="4">
    <source>
        <dbReference type="EMBL" id="TGJ85994.1"/>
    </source>
</evidence>
<evidence type="ECO:0000313" key="5">
    <source>
        <dbReference type="Proteomes" id="UP000297716"/>
    </source>
</evidence>
<dbReference type="InterPro" id="IPR054471">
    <property type="entry name" value="GPIID_WHD"/>
</dbReference>
<dbReference type="InterPro" id="IPR056884">
    <property type="entry name" value="NPHP3-like_N"/>
</dbReference>